<organism evidence="2">
    <name type="scientific">Tanacetum cinerariifolium</name>
    <name type="common">Dalmatian daisy</name>
    <name type="synonym">Chrysanthemum cinerariifolium</name>
    <dbReference type="NCBI Taxonomy" id="118510"/>
    <lineage>
        <taxon>Eukaryota</taxon>
        <taxon>Viridiplantae</taxon>
        <taxon>Streptophyta</taxon>
        <taxon>Embryophyta</taxon>
        <taxon>Tracheophyta</taxon>
        <taxon>Spermatophyta</taxon>
        <taxon>Magnoliopsida</taxon>
        <taxon>eudicotyledons</taxon>
        <taxon>Gunneridae</taxon>
        <taxon>Pentapetalae</taxon>
        <taxon>asterids</taxon>
        <taxon>campanulids</taxon>
        <taxon>Asterales</taxon>
        <taxon>Asteraceae</taxon>
        <taxon>Asteroideae</taxon>
        <taxon>Anthemideae</taxon>
        <taxon>Anthemidinae</taxon>
        <taxon>Tanacetum</taxon>
    </lineage>
</organism>
<comment type="caution">
    <text evidence="2">The sequence shown here is derived from an EMBL/GenBank/DDBJ whole genome shotgun (WGS) entry which is preliminary data.</text>
</comment>
<reference evidence="2" key="1">
    <citation type="journal article" date="2019" name="Sci. Rep.">
        <title>Draft genome of Tanacetum cinerariifolium, the natural source of mosquito coil.</title>
        <authorList>
            <person name="Yamashiro T."/>
            <person name="Shiraishi A."/>
            <person name="Satake H."/>
            <person name="Nakayama K."/>
        </authorList>
    </citation>
    <scope>NUCLEOTIDE SEQUENCE</scope>
</reference>
<feature type="signal peptide" evidence="1">
    <location>
        <begin position="1"/>
        <end position="21"/>
    </location>
</feature>
<protein>
    <submittedName>
        <fullName evidence="2">Uncharacterized protein</fullName>
    </submittedName>
</protein>
<feature type="chain" id="PRO_5025604905" evidence="1">
    <location>
        <begin position="22"/>
        <end position="82"/>
    </location>
</feature>
<sequence>MTKAAWLAVAVVIGEVGVALRAVVVGQLENAGNRLHPFIARGIVGRNLLTVYQRQKVQAELGVGEVALFHQAETKYPGVEVQ</sequence>
<keyword evidence="1" id="KW-0732">Signal</keyword>
<evidence type="ECO:0000256" key="1">
    <source>
        <dbReference type="SAM" id="SignalP"/>
    </source>
</evidence>
<accession>A0A699XHH0</accession>
<evidence type="ECO:0000313" key="2">
    <source>
        <dbReference type="EMBL" id="GFD57840.1"/>
    </source>
</evidence>
<dbReference type="AlphaFoldDB" id="A0A699XHH0"/>
<name>A0A699XHH0_TANCI</name>
<proteinExistence type="predicted"/>
<dbReference type="EMBL" id="BKCJ011845574">
    <property type="protein sequence ID" value="GFD57840.1"/>
    <property type="molecule type" value="Genomic_DNA"/>
</dbReference>
<gene>
    <name evidence="2" type="ORF">Tci_929809</name>
</gene>